<dbReference type="InterPro" id="IPR014756">
    <property type="entry name" value="Ig_E-set"/>
</dbReference>
<protein>
    <recommendedName>
        <fullName evidence="2">Alpha-2-macroglobulin domain-containing protein</fullName>
    </recommendedName>
</protein>
<feature type="non-terminal residue" evidence="3">
    <location>
        <position position="1"/>
    </location>
</feature>
<keyword evidence="4" id="KW-1185">Reference proteome</keyword>
<dbReference type="FunFam" id="2.60.40.10:FF:000155">
    <property type="entry name" value="complement C3 isoform X1"/>
    <property type="match status" value="1"/>
</dbReference>
<organism evidence="3 4">
    <name type="scientific">Cirrhinus mrigala</name>
    <name type="common">Mrigala</name>
    <dbReference type="NCBI Taxonomy" id="683832"/>
    <lineage>
        <taxon>Eukaryota</taxon>
        <taxon>Metazoa</taxon>
        <taxon>Chordata</taxon>
        <taxon>Craniata</taxon>
        <taxon>Vertebrata</taxon>
        <taxon>Euteleostomi</taxon>
        <taxon>Actinopterygii</taxon>
        <taxon>Neopterygii</taxon>
        <taxon>Teleostei</taxon>
        <taxon>Ostariophysi</taxon>
        <taxon>Cypriniformes</taxon>
        <taxon>Cyprinidae</taxon>
        <taxon>Labeoninae</taxon>
        <taxon>Labeonini</taxon>
        <taxon>Cirrhinus</taxon>
    </lineage>
</organism>
<accession>A0ABD0RYZ8</accession>
<feature type="non-terminal residue" evidence="3">
    <location>
        <position position="116"/>
    </location>
</feature>
<evidence type="ECO:0000259" key="2">
    <source>
        <dbReference type="Pfam" id="PF00207"/>
    </source>
</evidence>
<dbReference type="InterPro" id="IPR001599">
    <property type="entry name" value="Macroglobln_a2"/>
</dbReference>
<dbReference type="Gene3D" id="2.60.40.10">
    <property type="entry name" value="Immunoglobulins"/>
    <property type="match status" value="1"/>
</dbReference>
<keyword evidence="1" id="KW-1015">Disulfide bond</keyword>
<proteinExistence type="predicted"/>
<sequence length="116" mass="12969">ICVADVHEMTVVKNFFIDLKLPYSAVRNEQIEIKAVIHNLYSKRVKVRVELMETKDICSPASKRRKFQTMVMVDAKSSYSVPFVIVPLALGRHAIEVKAAAAGRGSDGVRKELLVV</sequence>
<dbReference type="PANTHER" id="PTHR11412:SF81">
    <property type="entry name" value="COMPLEMENT C3"/>
    <property type="match status" value="1"/>
</dbReference>
<dbReference type="GO" id="GO:0007399">
    <property type="term" value="P:nervous system development"/>
    <property type="evidence" value="ECO:0007669"/>
    <property type="project" value="UniProtKB-ARBA"/>
</dbReference>
<dbReference type="Proteomes" id="UP001529510">
    <property type="component" value="Unassembled WGS sequence"/>
</dbReference>
<dbReference type="Pfam" id="PF00207">
    <property type="entry name" value="A2M"/>
    <property type="match status" value="1"/>
</dbReference>
<dbReference type="InterPro" id="IPR013783">
    <property type="entry name" value="Ig-like_fold"/>
</dbReference>
<dbReference type="InterPro" id="IPR050473">
    <property type="entry name" value="A2M/Complement_sys"/>
</dbReference>
<dbReference type="PANTHER" id="PTHR11412">
    <property type="entry name" value="MACROGLOBULIN / COMPLEMENT"/>
    <property type="match status" value="1"/>
</dbReference>
<dbReference type="AlphaFoldDB" id="A0ABD0RYZ8"/>
<evidence type="ECO:0000313" key="4">
    <source>
        <dbReference type="Proteomes" id="UP001529510"/>
    </source>
</evidence>
<dbReference type="SUPFAM" id="SSF81296">
    <property type="entry name" value="E set domains"/>
    <property type="match status" value="1"/>
</dbReference>
<comment type="caution">
    <text evidence="3">The sequence shown here is derived from an EMBL/GenBank/DDBJ whole genome shotgun (WGS) entry which is preliminary data.</text>
</comment>
<gene>
    <name evidence="3" type="ORF">M9458_000493</name>
</gene>
<name>A0ABD0RYZ8_CIRMR</name>
<reference evidence="3 4" key="1">
    <citation type="submission" date="2024-05" db="EMBL/GenBank/DDBJ databases">
        <title>Genome sequencing and assembly of Indian major carp, Cirrhinus mrigala (Hamilton, 1822).</title>
        <authorList>
            <person name="Mohindra V."/>
            <person name="Chowdhury L.M."/>
            <person name="Lal K."/>
            <person name="Jena J.K."/>
        </authorList>
    </citation>
    <scope>NUCLEOTIDE SEQUENCE [LARGE SCALE GENOMIC DNA]</scope>
    <source>
        <strain evidence="3">CM1030</strain>
        <tissue evidence="3">Blood</tissue>
    </source>
</reference>
<evidence type="ECO:0000256" key="1">
    <source>
        <dbReference type="ARBA" id="ARBA00023157"/>
    </source>
</evidence>
<dbReference type="EMBL" id="JAMKFB020000001">
    <property type="protein sequence ID" value="KAL0202475.1"/>
    <property type="molecule type" value="Genomic_DNA"/>
</dbReference>
<evidence type="ECO:0000313" key="3">
    <source>
        <dbReference type="EMBL" id="KAL0202475.1"/>
    </source>
</evidence>
<feature type="domain" description="Alpha-2-macroglobulin" evidence="2">
    <location>
        <begin position="1"/>
        <end position="51"/>
    </location>
</feature>